<accession>A0ABD1H874</accession>
<protein>
    <submittedName>
        <fullName evidence="1">Uncharacterized protein</fullName>
    </submittedName>
</protein>
<dbReference type="Proteomes" id="UP001567538">
    <property type="component" value="Unassembled WGS sequence"/>
</dbReference>
<comment type="caution">
    <text evidence="1">The sequence shown here is derived from an EMBL/GenBank/DDBJ whole genome shotgun (WGS) entry which is preliminary data.</text>
</comment>
<dbReference type="EMBL" id="JBEAFC010000006">
    <property type="protein sequence ID" value="KAL1552649.1"/>
    <property type="molecule type" value="Genomic_DNA"/>
</dbReference>
<proteinExistence type="predicted"/>
<evidence type="ECO:0000313" key="1">
    <source>
        <dbReference type="EMBL" id="KAL1552649.1"/>
    </source>
</evidence>
<reference evidence="1 2" key="1">
    <citation type="submission" date="2024-06" db="EMBL/GenBank/DDBJ databases">
        <title>A chromosome level genome sequence of Diviner's sage (Salvia divinorum).</title>
        <authorList>
            <person name="Ford S.A."/>
            <person name="Ro D.-K."/>
            <person name="Ness R.W."/>
            <person name="Phillips M.A."/>
        </authorList>
    </citation>
    <scope>NUCLEOTIDE SEQUENCE [LARGE SCALE GENOMIC DNA]</scope>
    <source>
        <strain evidence="1">SAF-2024a</strain>
        <tissue evidence="1">Leaf</tissue>
    </source>
</reference>
<dbReference type="AlphaFoldDB" id="A0ABD1H874"/>
<evidence type="ECO:0000313" key="2">
    <source>
        <dbReference type="Proteomes" id="UP001567538"/>
    </source>
</evidence>
<organism evidence="1 2">
    <name type="scientific">Salvia divinorum</name>
    <name type="common">Maria pastora</name>
    <name type="synonym">Diviner's sage</name>
    <dbReference type="NCBI Taxonomy" id="28513"/>
    <lineage>
        <taxon>Eukaryota</taxon>
        <taxon>Viridiplantae</taxon>
        <taxon>Streptophyta</taxon>
        <taxon>Embryophyta</taxon>
        <taxon>Tracheophyta</taxon>
        <taxon>Spermatophyta</taxon>
        <taxon>Magnoliopsida</taxon>
        <taxon>eudicotyledons</taxon>
        <taxon>Gunneridae</taxon>
        <taxon>Pentapetalae</taxon>
        <taxon>asterids</taxon>
        <taxon>lamiids</taxon>
        <taxon>Lamiales</taxon>
        <taxon>Lamiaceae</taxon>
        <taxon>Nepetoideae</taxon>
        <taxon>Mentheae</taxon>
        <taxon>Salviinae</taxon>
        <taxon>Salvia</taxon>
        <taxon>Salvia subgen. Calosphace</taxon>
    </lineage>
</organism>
<name>A0ABD1H874_SALDI</name>
<sequence length="69" mass="7986">MIGHAIWGKGIQTRAKNAEIIDKHHIERRPQLSFFHVSCSFSLLPELNLHRSNLLVLLPPPGHNFYFIE</sequence>
<keyword evidence="2" id="KW-1185">Reference proteome</keyword>
<gene>
    <name evidence="1" type="ORF">AAHA92_13420</name>
</gene>